<dbReference type="EMBL" id="CP113836">
    <property type="protein sequence ID" value="WAL68447.1"/>
    <property type="molecule type" value="Genomic_DNA"/>
</dbReference>
<dbReference type="Proteomes" id="UP001163203">
    <property type="component" value="Chromosome"/>
</dbReference>
<accession>A0ABY7B7X9</accession>
<protein>
    <submittedName>
        <fullName evidence="1">DUF6448 family protein</fullName>
    </submittedName>
</protein>
<dbReference type="InterPro" id="IPR045613">
    <property type="entry name" value="DUF6448"/>
</dbReference>
<sequence>MPPHCDSTNGPVVTAARAALATEDVDLVLPFVPAGAEEEVRHAFNRVLPVRALGQAAGELAERWFDETVVRLHRAGEGAPFTGLKPAGTDEGPVLPLAEKAVESGSPDRVHALLSEELRQALRSRLDRVLSTAAERDGSVAKARAHVEATLGFEVFCHHLHQAITSG</sequence>
<keyword evidence="2" id="KW-1185">Reference proteome</keyword>
<evidence type="ECO:0000313" key="2">
    <source>
        <dbReference type="Proteomes" id="UP001163203"/>
    </source>
</evidence>
<organism evidence="1 2">
    <name type="scientific">Amycolatopsis cynarae</name>
    <dbReference type="NCBI Taxonomy" id="2995223"/>
    <lineage>
        <taxon>Bacteria</taxon>
        <taxon>Bacillati</taxon>
        <taxon>Actinomycetota</taxon>
        <taxon>Actinomycetes</taxon>
        <taxon>Pseudonocardiales</taxon>
        <taxon>Pseudonocardiaceae</taxon>
        <taxon>Amycolatopsis</taxon>
    </lineage>
</organism>
<dbReference type="RefSeq" id="WP_268758540.1">
    <property type="nucleotide sequence ID" value="NZ_CP113836.1"/>
</dbReference>
<dbReference type="Pfam" id="PF20046">
    <property type="entry name" value="DUF6448"/>
    <property type="match status" value="1"/>
</dbReference>
<reference evidence="1" key="1">
    <citation type="submission" date="2022-11" db="EMBL/GenBank/DDBJ databases">
        <authorList>
            <person name="Mo P."/>
        </authorList>
    </citation>
    <scope>NUCLEOTIDE SEQUENCE</scope>
    <source>
        <strain evidence="1">HUAS 11-8</strain>
    </source>
</reference>
<evidence type="ECO:0000313" key="1">
    <source>
        <dbReference type="EMBL" id="WAL68447.1"/>
    </source>
</evidence>
<gene>
    <name evidence="1" type="ORF">ORV05_11960</name>
</gene>
<proteinExistence type="predicted"/>
<name>A0ABY7B7X9_9PSEU</name>